<dbReference type="Proteomes" id="UP000276215">
    <property type="component" value="Unassembled WGS sequence"/>
</dbReference>
<feature type="transmembrane region" description="Helical" evidence="1">
    <location>
        <begin position="16"/>
        <end position="38"/>
    </location>
</feature>
<accession>A0A3N4JX79</accession>
<sequence>MKCLTPHEKQKTQPRLIFIFLFLILHLEFLFCLDVPTFDSFLYFIARFLYQSFHGWKLFYSSFFIIFTAIWRLFVVFSYLRLWLALPVCISLSDDDASIYIERDHGRRVIFLKDSISCVDGVNVFLYLFLKTCLFLLSIFGLSFFLMSNYFLFHLPSIYY</sequence>
<organism evidence="2 3">
    <name type="scientific">Choiromyces venosus 120613-1</name>
    <dbReference type="NCBI Taxonomy" id="1336337"/>
    <lineage>
        <taxon>Eukaryota</taxon>
        <taxon>Fungi</taxon>
        <taxon>Dikarya</taxon>
        <taxon>Ascomycota</taxon>
        <taxon>Pezizomycotina</taxon>
        <taxon>Pezizomycetes</taxon>
        <taxon>Pezizales</taxon>
        <taxon>Tuberaceae</taxon>
        <taxon>Choiromyces</taxon>
    </lineage>
</organism>
<keyword evidence="3" id="KW-1185">Reference proteome</keyword>
<keyword evidence="1" id="KW-1133">Transmembrane helix</keyword>
<evidence type="ECO:0000313" key="2">
    <source>
        <dbReference type="EMBL" id="RPB01818.1"/>
    </source>
</evidence>
<dbReference type="EMBL" id="ML120371">
    <property type="protein sequence ID" value="RPB01818.1"/>
    <property type="molecule type" value="Genomic_DNA"/>
</dbReference>
<keyword evidence="1" id="KW-0472">Membrane</keyword>
<evidence type="ECO:0000256" key="1">
    <source>
        <dbReference type="SAM" id="Phobius"/>
    </source>
</evidence>
<proteinExistence type="predicted"/>
<keyword evidence="1" id="KW-0812">Transmembrane</keyword>
<evidence type="ECO:0000313" key="3">
    <source>
        <dbReference type="Proteomes" id="UP000276215"/>
    </source>
</evidence>
<protein>
    <submittedName>
        <fullName evidence="2">Uncharacterized protein</fullName>
    </submittedName>
</protein>
<feature type="transmembrane region" description="Helical" evidence="1">
    <location>
        <begin position="133"/>
        <end position="153"/>
    </location>
</feature>
<feature type="transmembrane region" description="Helical" evidence="1">
    <location>
        <begin position="58"/>
        <end position="80"/>
    </location>
</feature>
<gene>
    <name evidence="2" type="ORF">L873DRAFT_603764</name>
</gene>
<reference evidence="2 3" key="1">
    <citation type="journal article" date="2018" name="Nat. Ecol. Evol.">
        <title>Pezizomycetes genomes reveal the molecular basis of ectomycorrhizal truffle lifestyle.</title>
        <authorList>
            <person name="Murat C."/>
            <person name="Payen T."/>
            <person name="Noel B."/>
            <person name="Kuo A."/>
            <person name="Morin E."/>
            <person name="Chen J."/>
            <person name="Kohler A."/>
            <person name="Krizsan K."/>
            <person name="Balestrini R."/>
            <person name="Da Silva C."/>
            <person name="Montanini B."/>
            <person name="Hainaut M."/>
            <person name="Levati E."/>
            <person name="Barry K.W."/>
            <person name="Belfiori B."/>
            <person name="Cichocki N."/>
            <person name="Clum A."/>
            <person name="Dockter R.B."/>
            <person name="Fauchery L."/>
            <person name="Guy J."/>
            <person name="Iotti M."/>
            <person name="Le Tacon F."/>
            <person name="Lindquist E.A."/>
            <person name="Lipzen A."/>
            <person name="Malagnac F."/>
            <person name="Mello A."/>
            <person name="Molinier V."/>
            <person name="Miyauchi S."/>
            <person name="Poulain J."/>
            <person name="Riccioni C."/>
            <person name="Rubini A."/>
            <person name="Sitrit Y."/>
            <person name="Splivallo R."/>
            <person name="Traeger S."/>
            <person name="Wang M."/>
            <person name="Zifcakova L."/>
            <person name="Wipf D."/>
            <person name="Zambonelli A."/>
            <person name="Paolocci F."/>
            <person name="Nowrousian M."/>
            <person name="Ottonello S."/>
            <person name="Baldrian P."/>
            <person name="Spatafora J.W."/>
            <person name="Henrissat B."/>
            <person name="Nagy L.G."/>
            <person name="Aury J.M."/>
            <person name="Wincker P."/>
            <person name="Grigoriev I.V."/>
            <person name="Bonfante P."/>
            <person name="Martin F.M."/>
        </authorList>
    </citation>
    <scope>NUCLEOTIDE SEQUENCE [LARGE SCALE GENOMIC DNA]</scope>
    <source>
        <strain evidence="2 3">120613-1</strain>
    </source>
</reference>
<name>A0A3N4JX79_9PEZI</name>
<dbReference type="AlphaFoldDB" id="A0A3N4JX79"/>